<evidence type="ECO:0000313" key="3">
    <source>
        <dbReference type="Proteomes" id="UP001321498"/>
    </source>
</evidence>
<keyword evidence="2" id="KW-0378">Hydrolase</keyword>
<dbReference type="CDD" id="cd01823">
    <property type="entry name" value="SEST_like"/>
    <property type="match status" value="1"/>
</dbReference>
<dbReference type="GO" id="GO:0016787">
    <property type="term" value="F:hydrolase activity"/>
    <property type="evidence" value="ECO:0007669"/>
    <property type="project" value="UniProtKB-KW"/>
</dbReference>
<proteinExistence type="predicted"/>
<dbReference type="InterPro" id="IPR036514">
    <property type="entry name" value="SGNH_hydro_sf"/>
</dbReference>
<organism evidence="2 3">
    <name type="scientific">Naasia aerilata</name>
    <dbReference type="NCBI Taxonomy" id="1162966"/>
    <lineage>
        <taxon>Bacteria</taxon>
        <taxon>Bacillati</taxon>
        <taxon>Actinomycetota</taxon>
        <taxon>Actinomycetes</taxon>
        <taxon>Micrococcales</taxon>
        <taxon>Microbacteriaceae</taxon>
        <taxon>Naasia</taxon>
    </lineage>
</organism>
<dbReference type="RefSeq" id="WP_286276620.1">
    <property type="nucleotide sequence ID" value="NZ_AP027731.1"/>
</dbReference>
<dbReference type="Gene3D" id="3.40.50.1110">
    <property type="entry name" value="SGNH hydrolase"/>
    <property type="match status" value="1"/>
</dbReference>
<dbReference type="InterPro" id="IPR037460">
    <property type="entry name" value="SEST-like"/>
</dbReference>
<keyword evidence="3" id="KW-1185">Reference proteome</keyword>
<dbReference type="PANTHER" id="PTHR37981:SF1">
    <property type="entry name" value="SGNH HYDROLASE-TYPE ESTERASE DOMAIN-CONTAINING PROTEIN"/>
    <property type="match status" value="1"/>
</dbReference>
<accession>A0ABM8GE57</accession>
<protein>
    <submittedName>
        <fullName evidence="2">Hydrolase</fullName>
    </submittedName>
</protein>
<dbReference type="InterPro" id="IPR013830">
    <property type="entry name" value="SGNH_hydro"/>
</dbReference>
<dbReference type="PANTHER" id="PTHR37981">
    <property type="entry name" value="LIPASE 2"/>
    <property type="match status" value="1"/>
</dbReference>
<dbReference type="Pfam" id="PF13472">
    <property type="entry name" value="Lipase_GDSL_2"/>
    <property type="match status" value="1"/>
</dbReference>
<dbReference type="EMBL" id="AP027731">
    <property type="protein sequence ID" value="BDZ46584.1"/>
    <property type="molecule type" value="Genomic_DNA"/>
</dbReference>
<evidence type="ECO:0000313" key="2">
    <source>
        <dbReference type="EMBL" id="BDZ46584.1"/>
    </source>
</evidence>
<feature type="domain" description="SGNH hydrolase-type esterase" evidence="1">
    <location>
        <begin position="8"/>
        <end position="255"/>
    </location>
</feature>
<reference evidence="3" key="1">
    <citation type="journal article" date="2019" name="Int. J. Syst. Evol. Microbiol.">
        <title>The Global Catalogue of Microorganisms (GCM) 10K type strain sequencing project: providing services to taxonomists for standard genome sequencing and annotation.</title>
        <authorList>
            <consortium name="The Broad Institute Genomics Platform"/>
            <consortium name="The Broad Institute Genome Sequencing Center for Infectious Disease"/>
            <person name="Wu L."/>
            <person name="Ma J."/>
        </authorList>
    </citation>
    <scope>NUCLEOTIDE SEQUENCE [LARGE SCALE GENOMIC DNA]</scope>
    <source>
        <strain evidence="3">NBRC 108725</strain>
    </source>
</reference>
<dbReference type="Proteomes" id="UP001321498">
    <property type="component" value="Chromosome"/>
</dbReference>
<gene>
    <name evidence="2" type="ORF">GCM10025866_24930</name>
</gene>
<name>A0ABM8GE57_9MICO</name>
<sequence length="266" mass="27816">MTVQHLAALGSSFAAGPGIQPLEDRVAGRSRRNYPHLLAERLGARLTDLTVSGATTATILDTPQRILLRRYPPQLAGLPVDADLVTLTAGGNDLGYISGMTTAAWGSWFRTHAQAGVRARLGNRRSSPQQAPAMPTEADVERAAAGLVRIVDAVRRRAPRAEVVLVDYLTVLGPSTVPSEQAPFATAAIAAFRATGERLAEAFATASERTGAQLVQVSALSIEHAVGSAEPWANGFSVGFGSPTPFHPNADGMRAVADAVVGHLGL</sequence>
<evidence type="ECO:0000259" key="1">
    <source>
        <dbReference type="Pfam" id="PF13472"/>
    </source>
</evidence>
<dbReference type="SUPFAM" id="SSF52266">
    <property type="entry name" value="SGNH hydrolase"/>
    <property type="match status" value="1"/>
</dbReference>